<dbReference type="Pfam" id="PF11276">
    <property type="entry name" value="DUF3078"/>
    <property type="match status" value="1"/>
</dbReference>
<accession>A0ABV4KFQ4</accession>
<keyword evidence="1" id="KW-0732">Signal</keyword>
<dbReference type="InterPro" id="IPR021428">
    <property type="entry name" value="DUF3078"/>
</dbReference>
<evidence type="ECO:0000256" key="1">
    <source>
        <dbReference type="SAM" id="SignalP"/>
    </source>
</evidence>
<gene>
    <name evidence="2" type="ORF">QO192_14595</name>
</gene>
<dbReference type="RefSeq" id="WP_026709558.1">
    <property type="nucleotide sequence ID" value="NZ_CAXBLC010000042.1"/>
</dbReference>
<organism evidence="2 3">
    <name type="scientific">Flavobacterium frigidarium</name>
    <dbReference type="NCBI Taxonomy" id="99286"/>
    <lineage>
        <taxon>Bacteria</taxon>
        <taxon>Pseudomonadati</taxon>
        <taxon>Bacteroidota</taxon>
        <taxon>Flavobacteriia</taxon>
        <taxon>Flavobacteriales</taxon>
        <taxon>Flavobacteriaceae</taxon>
        <taxon>Flavobacterium</taxon>
    </lineage>
</organism>
<keyword evidence="3" id="KW-1185">Reference proteome</keyword>
<dbReference type="EMBL" id="JASMRN010000014">
    <property type="protein sequence ID" value="MEZ7516509.1"/>
    <property type="molecule type" value="Genomic_DNA"/>
</dbReference>
<feature type="signal peptide" evidence="1">
    <location>
        <begin position="1"/>
        <end position="20"/>
    </location>
</feature>
<name>A0ABV4KFQ4_9FLAO</name>
<protein>
    <submittedName>
        <fullName evidence="2">DUF3078 domain-containing protein</fullName>
    </submittedName>
</protein>
<evidence type="ECO:0000313" key="3">
    <source>
        <dbReference type="Proteomes" id="UP001568894"/>
    </source>
</evidence>
<sequence length="322" mass="36518">MSKLLCSLCLLFLFSTTAFSQKIITTKRVPKPTVQRDTLSHWTKKNQIGFDISEIAFLNWNAGGTSSISGLIKSKFTRVYTKENYNWTNELVMRYGLNKQDGIELRKTEDAFQYNTAFGYRTDTISNWYYTAKLNFNTQFTEGYSYPNTSTAVSKLFAPAYLFVGIGAEYATKEKNKLLYISPFTSKMTFVLDQRLANLGSFGVVKATYDSEGNLLTPGEKSKIELGFLITALYKKEILKNIILENRISLYSDYINRFGNVDIDNDLQIELVVNDHVRTNIGAHIIYDDDIKAKEEVEGVQVTVGPKLQLKQVLGVGITYAF</sequence>
<comment type="caution">
    <text evidence="2">The sequence shown here is derived from an EMBL/GenBank/DDBJ whole genome shotgun (WGS) entry which is preliminary data.</text>
</comment>
<evidence type="ECO:0000313" key="2">
    <source>
        <dbReference type="EMBL" id="MEZ7516509.1"/>
    </source>
</evidence>
<dbReference type="Proteomes" id="UP001568894">
    <property type="component" value="Unassembled WGS sequence"/>
</dbReference>
<proteinExistence type="predicted"/>
<reference evidence="2 3" key="1">
    <citation type="submission" date="2023-05" db="EMBL/GenBank/DDBJ databases">
        <title>Adaptations of aquatic viruses from atmosphere-close ecosystems of the Central Arctic Ocean.</title>
        <authorList>
            <person name="Rahlff J."/>
            <person name="Holmfeldt K."/>
        </authorList>
    </citation>
    <scope>NUCLEOTIDE SEQUENCE [LARGE SCALE GENOMIC DNA]</scope>
    <source>
        <strain evidence="2 3">Arc14</strain>
    </source>
</reference>
<feature type="chain" id="PRO_5046357976" evidence="1">
    <location>
        <begin position="21"/>
        <end position="322"/>
    </location>
</feature>